<name>A0ACC0VEA3_9HYPO</name>
<evidence type="ECO:0000313" key="1">
    <source>
        <dbReference type="EMBL" id="KAI9904782.1"/>
    </source>
</evidence>
<accession>A0ACC0VEA3</accession>
<keyword evidence="2" id="KW-1185">Reference proteome</keyword>
<sequence length="720" mass="80413">MPIEILETIAHINYNTRRPHPIDTACFFDLVKVRRLVDEATNLAVRAASDIASPTLTNVNGGLQDQSSLASPGAGGTIHGSKLSRERKFRMREQASQKLARAYRLDEIACSVATMQGASPLEDVGHLILQRNPEDPDAKYVHFFHEKIPSRQLAETTSLQPLTEIITDRPAEPEVLRTRATVRVFKEDYESAAHDLTNALSVLRYHPQPGSQTELQLQESQRYRRRGQDVILAERDQPSSLEGQLLFHRASAYLSLACKYATTGSPPPTNEAPHGNDNTNAKGQKPVTPCDHIHEEARKMAKTCAKRALRDFMLFISRFEYSPDLPTQVVKEFNERVNLAAHGVRNTRASDAGTPIEPYHTYYLEELFAAQAPSELPPYPSEKAASSSPQSPPQPDPSCEWVTFHPLLIEALHCLLLCHCIIQTSVKELQRHAYMVARLVRLLDGFPAFQTSRSPARADWIEVLRRVHNWINLSDTWENLCAPAPLPLYDYGSDYPHHASYARGHGHGNGNGYGSGHAHHHHHHHHHHAHPGHHHCQPPPEAPSPEVAATAAAALINGTSPAAAQEEMRREQVRQQAIMEALEDERVTDEASFRRAILARERRAEDDRLAALNAPAQNRGQQQQPVFPQPQPQQPPAGVATPPLTPQTSFYPLHETMSQQRWNPAGEDAREYPILTERASAIATWIRDVPAVVGLRRKKKPRKKGTRTEDVSEAMTALSV</sequence>
<proteinExistence type="predicted"/>
<gene>
    <name evidence="1" type="ORF">N3K66_001311</name>
</gene>
<protein>
    <submittedName>
        <fullName evidence="1">Uncharacterized protein</fullName>
    </submittedName>
</protein>
<organism evidence="1 2">
    <name type="scientific">Trichothecium roseum</name>
    <dbReference type="NCBI Taxonomy" id="47278"/>
    <lineage>
        <taxon>Eukaryota</taxon>
        <taxon>Fungi</taxon>
        <taxon>Dikarya</taxon>
        <taxon>Ascomycota</taxon>
        <taxon>Pezizomycotina</taxon>
        <taxon>Sordariomycetes</taxon>
        <taxon>Hypocreomycetidae</taxon>
        <taxon>Hypocreales</taxon>
        <taxon>Hypocreales incertae sedis</taxon>
        <taxon>Trichothecium</taxon>
    </lineage>
</organism>
<reference evidence="1" key="1">
    <citation type="submission" date="2022-10" db="EMBL/GenBank/DDBJ databases">
        <title>Complete Genome of Trichothecium roseum strain YXFP-22015, a Plant Pathogen Isolated from Citrus.</title>
        <authorList>
            <person name="Wang Y."/>
            <person name="Zhu L."/>
        </authorList>
    </citation>
    <scope>NUCLEOTIDE SEQUENCE</scope>
    <source>
        <strain evidence="1">YXFP-22015</strain>
    </source>
</reference>
<dbReference type="Proteomes" id="UP001163324">
    <property type="component" value="Chromosome 1"/>
</dbReference>
<dbReference type="EMBL" id="CM047940">
    <property type="protein sequence ID" value="KAI9904782.1"/>
    <property type="molecule type" value="Genomic_DNA"/>
</dbReference>
<comment type="caution">
    <text evidence="1">The sequence shown here is derived from an EMBL/GenBank/DDBJ whole genome shotgun (WGS) entry which is preliminary data.</text>
</comment>
<evidence type="ECO:0000313" key="2">
    <source>
        <dbReference type="Proteomes" id="UP001163324"/>
    </source>
</evidence>